<keyword evidence="2 12" id="KW-1003">Cell membrane</keyword>
<evidence type="ECO:0000313" key="15">
    <source>
        <dbReference type="EMBL" id="BDR59867.1"/>
    </source>
</evidence>
<dbReference type="SMART" id="SM00155">
    <property type="entry name" value="PLDc"/>
    <property type="match status" value="2"/>
</dbReference>
<dbReference type="NCBIfam" id="TIGR04265">
    <property type="entry name" value="bac_cardiolipin"/>
    <property type="match status" value="1"/>
</dbReference>
<dbReference type="InterPro" id="IPR025202">
    <property type="entry name" value="PLD-like_dom"/>
</dbReference>
<keyword evidence="10 12" id="KW-0594">Phospholipid biosynthesis</keyword>
<evidence type="ECO:0000256" key="7">
    <source>
        <dbReference type="ARBA" id="ARBA00022989"/>
    </source>
</evidence>
<evidence type="ECO:0000256" key="1">
    <source>
        <dbReference type="ARBA" id="ARBA00004651"/>
    </source>
</evidence>
<comment type="function">
    <text evidence="12">Catalyzes the reversible phosphatidyl group transfer from one phosphatidylglycerol molecule to another to form cardiolipin (CL) (diphosphatidylglycerol) and glycerol.</text>
</comment>
<dbReference type="InterPro" id="IPR001736">
    <property type="entry name" value="PLipase_D/transphosphatidylase"/>
</dbReference>
<evidence type="ECO:0000256" key="11">
    <source>
        <dbReference type="ARBA" id="ARBA00023264"/>
    </source>
</evidence>
<evidence type="ECO:0000256" key="4">
    <source>
        <dbReference type="ARBA" id="ARBA00022679"/>
    </source>
</evidence>
<keyword evidence="4 12" id="KW-0808">Transferase</keyword>
<dbReference type="Pfam" id="PF13396">
    <property type="entry name" value="PLDc_N"/>
    <property type="match status" value="1"/>
</dbReference>
<feature type="active site" evidence="12">
    <location>
        <position position="405"/>
    </location>
</feature>
<dbReference type="InterPro" id="IPR027379">
    <property type="entry name" value="CLS_N"/>
</dbReference>
<comment type="similarity">
    <text evidence="12">Belongs to the phospholipase D family. Cardiolipin synthase subfamily.</text>
</comment>
<keyword evidence="16" id="KW-1185">Reference proteome</keyword>
<keyword evidence="6" id="KW-0677">Repeat</keyword>
<sequence>MIILHDIIRIIIITNTILAFYIVFHRRRSVSTTWAWLIILLVLPVIGLILYGFFGRGISQENIFAINKQHHIGLRNVQKSITKAPKKISTSDTSNQAKMVVHFFDHNGDSPLSKNNHVKLYTDGQPMFQDMMRDIKNAQQTVNIEFYTFYNDQIGNEFLDLLINKAKEGVNVRVLYDAWGSMGATKTWFNQLRKAGGQVLPFITSRNMITRYRINYHLHRKIVIVDGKTSWTGGFNIGDQYLSRKKKFGYWRDSQVRIVGSASLLLQERFVMDWNASVQKEEQIITFNQLLFPNLDENDIHPGDVATQIVSDGPDHYNANMRNGVMRLMAMAKKRVWIQTPYLIPDDAMFATMLTMAMSGVDLRIMIPCKPDHPFIYRATQWYANELSRYGVKIYIYNKGFIHAKTIVVDDNFSTVGSMNQDYRSYDLNFEDIAVFYDRDFTGEVARSFEADMKDSTLLTPQAIAQQSRWLKTLQSFSRMLSPIL</sequence>
<evidence type="ECO:0000256" key="13">
    <source>
        <dbReference type="NCBIfam" id="TIGR04265"/>
    </source>
</evidence>
<feature type="active site" evidence="12">
    <location>
        <position position="410"/>
    </location>
</feature>
<dbReference type="PROSITE" id="PS50035">
    <property type="entry name" value="PLD"/>
    <property type="match status" value="2"/>
</dbReference>
<name>A0ABN6SKT8_9LACO</name>
<keyword evidence="11 12" id="KW-1208">Phospholipid metabolism</keyword>
<evidence type="ECO:0000256" key="12">
    <source>
        <dbReference type="HAMAP-Rule" id="MF_01916"/>
    </source>
</evidence>
<gene>
    <name evidence="15" type="ORF">KIM322_01280</name>
</gene>
<feature type="active site" evidence="12">
    <location>
        <position position="221"/>
    </location>
</feature>
<feature type="active site" evidence="12">
    <location>
        <position position="226"/>
    </location>
</feature>
<keyword evidence="5 12" id="KW-0812">Transmembrane</keyword>
<feature type="domain" description="PLD phosphodiesterase" evidence="14">
    <location>
        <begin position="398"/>
        <end position="425"/>
    </location>
</feature>
<feature type="transmembrane region" description="Helical" evidence="12">
    <location>
        <begin position="6"/>
        <end position="24"/>
    </location>
</feature>
<keyword evidence="8 12" id="KW-0443">Lipid metabolism</keyword>
<keyword evidence="9 12" id="KW-0472">Membrane</keyword>
<dbReference type="CDD" id="cd09110">
    <property type="entry name" value="PLDc_CLS_1"/>
    <property type="match status" value="1"/>
</dbReference>
<reference evidence="15 16" key="1">
    <citation type="journal article" date="2023" name="Microbiol. Spectr.">
        <title>Symbiosis of Carpenter Bees with Uncharacterized Lactic Acid Bacteria Showing NAD Auxotrophy.</title>
        <authorList>
            <person name="Kawasaki S."/>
            <person name="Ozawa K."/>
            <person name="Mori T."/>
            <person name="Yamamoto A."/>
            <person name="Ito M."/>
            <person name="Ohkuma M."/>
            <person name="Sakamoto M."/>
            <person name="Matsutani M."/>
        </authorList>
    </citation>
    <scope>NUCLEOTIDE SEQUENCE [LARGE SCALE GENOMIC DNA]</scope>
    <source>
        <strain evidence="15 16">Kim32-2</strain>
    </source>
</reference>
<dbReference type="PANTHER" id="PTHR21248:SF22">
    <property type="entry name" value="PHOSPHOLIPASE D"/>
    <property type="match status" value="1"/>
</dbReference>
<evidence type="ECO:0000256" key="3">
    <source>
        <dbReference type="ARBA" id="ARBA00022516"/>
    </source>
</evidence>
<keyword evidence="3 12" id="KW-0444">Lipid biosynthesis</keyword>
<dbReference type="HAMAP" id="MF_01916">
    <property type="entry name" value="Cardiolipin_synth_Cls"/>
    <property type="match status" value="1"/>
</dbReference>
<comment type="subcellular location">
    <subcellularLocation>
        <location evidence="1 12">Cell membrane</location>
        <topology evidence="1 12">Multi-pass membrane protein</topology>
    </subcellularLocation>
</comment>
<organism evidence="15 16">
    <name type="scientific">Lactobacillus xylocopicola</name>
    <dbReference type="NCBI Taxonomy" id="2976676"/>
    <lineage>
        <taxon>Bacteria</taxon>
        <taxon>Bacillati</taxon>
        <taxon>Bacillota</taxon>
        <taxon>Bacilli</taxon>
        <taxon>Lactobacillales</taxon>
        <taxon>Lactobacillaceae</taxon>
        <taxon>Lactobacillus</taxon>
    </lineage>
</organism>
<dbReference type="Gene3D" id="3.30.870.10">
    <property type="entry name" value="Endonuclease Chain A"/>
    <property type="match status" value="2"/>
</dbReference>
<dbReference type="PANTHER" id="PTHR21248">
    <property type="entry name" value="CARDIOLIPIN SYNTHASE"/>
    <property type="match status" value="1"/>
</dbReference>
<feature type="active site" evidence="12">
    <location>
        <position position="219"/>
    </location>
</feature>
<dbReference type="Proteomes" id="UP001321741">
    <property type="component" value="Chromosome"/>
</dbReference>
<dbReference type="InterPro" id="IPR022924">
    <property type="entry name" value="Cardiolipin_synthase"/>
</dbReference>
<dbReference type="RefSeq" id="WP_317637589.1">
    <property type="nucleotide sequence ID" value="NZ_AP026803.1"/>
</dbReference>
<evidence type="ECO:0000256" key="5">
    <source>
        <dbReference type="ARBA" id="ARBA00022692"/>
    </source>
</evidence>
<dbReference type="CDD" id="cd09112">
    <property type="entry name" value="PLDc_CLS_2"/>
    <property type="match status" value="1"/>
</dbReference>
<protein>
    <recommendedName>
        <fullName evidence="12 13">Cardiolipin synthase</fullName>
        <shortName evidence="12">CL synthase</shortName>
        <ecNumber evidence="12 13">2.7.8.-</ecNumber>
    </recommendedName>
</protein>
<evidence type="ECO:0000259" key="14">
    <source>
        <dbReference type="PROSITE" id="PS50035"/>
    </source>
</evidence>
<evidence type="ECO:0000256" key="2">
    <source>
        <dbReference type="ARBA" id="ARBA00022475"/>
    </source>
</evidence>
<feature type="domain" description="PLD phosphodiesterase" evidence="14">
    <location>
        <begin position="214"/>
        <end position="241"/>
    </location>
</feature>
<dbReference type="EMBL" id="AP026803">
    <property type="protein sequence ID" value="BDR59867.1"/>
    <property type="molecule type" value="Genomic_DNA"/>
</dbReference>
<proteinExistence type="inferred from homology"/>
<dbReference type="Pfam" id="PF13091">
    <property type="entry name" value="PLDc_2"/>
    <property type="match status" value="2"/>
</dbReference>
<evidence type="ECO:0000256" key="10">
    <source>
        <dbReference type="ARBA" id="ARBA00023209"/>
    </source>
</evidence>
<evidence type="ECO:0000313" key="16">
    <source>
        <dbReference type="Proteomes" id="UP001321741"/>
    </source>
</evidence>
<dbReference type="InterPro" id="IPR030874">
    <property type="entry name" value="Cardiolipin_synth_Firmi"/>
</dbReference>
<feature type="transmembrane region" description="Helical" evidence="12">
    <location>
        <begin position="36"/>
        <end position="54"/>
    </location>
</feature>
<evidence type="ECO:0000256" key="6">
    <source>
        <dbReference type="ARBA" id="ARBA00022737"/>
    </source>
</evidence>
<dbReference type="SUPFAM" id="SSF56024">
    <property type="entry name" value="Phospholipase D/nuclease"/>
    <property type="match status" value="2"/>
</dbReference>
<evidence type="ECO:0000256" key="8">
    <source>
        <dbReference type="ARBA" id="ARBA00023098"/>
    </source>
</evidence>
<comment type="catalytic activity">
    <reaction evidence="12">
        <text>2 a 1,2-diacyl-sn-glycero-3-phospho-(1'-sn-glycerol) = a cardiolipin + glycerol</text>
        <dbReference type="Rhea" id="RHEA:31451"/>
        <dbReference type="ChEBI" id="CHEBI:17754"/>
        <dbReference type="ChEBI" id="CHEBI:62237"/>
        <dbReference type="ChEBI" id="CHEBI:64716"/>
    </reaction>
</comment>
<dbReference type="EC" id="2.7.8.-" evidence="12 13"/>
<evidence type="ECO:0000256" key="9">
    <source>
        <dbReference type="ARBA" id="ARBA00023136"/>
    </source>
</evidence>
<feature type="active site" evidence="12">
    <location>
        <position position="403"/>
    </location>
</feature>
<keyword evidence="7 12" id="KW-1133">Transmembrane helix</keyword>
<accession>A0ABN6SKT8</accession>